<evidence type="ECO:0000313" key="10">
    <source>
        <dbReference type="Proteomes" id="UP000231542"/>
    </source>
</evidence>
<proteinExistence type="inferred from homology"/>
<dbReference type="FunFam" id="3.30.540.10:FF:000003">
    <property type="entry name" value="Inositol-1-monophosphatase"/>
    <property type="match status" value="1"/>
</dbReference>
<evidence type="ECO:0000256" key="5">
    <source>
        <dbReference type="ARBA" id="ARBA00022801"/>
    </source>
</evidence>
<dbReference type="GO" id="GO:0008934">
    <property type="term" value="F:inositol monophosphate 1-phosphatase activity"/>
    <property type="evidence" value="ECO:0007669"/>
    <property type="project" value="InterPro"/>
</dbReference>
<sequence length="255" mass="28559">MKSTAIKAAKEAGKILLKEFNSLKTGDIHFKDKHEIVTTEDYRAEKIIVKILNSKFSTHSILSEEGGGKKRKSDYLWVVDPLDGTTNYSIGNPLFAVSVSLFYKKEVILGVVFAPFTKELFVAEKDQGAFLNDKRMRISAKRKLEKSLLTFCHGHKMRDIVRVTRIYQKFKLAGHDLRQLGAASLELGFVADGRTEAIMIPGAHQWDVAAGTLLVREAGGKVTDFQGKEWNLYSKDMIASNGKIHEALIKALKEM</sequence>
<accession>A0A2H0YVU0</accession>
<feature type="binding site" evidence="7">
    <location>
        <position position="83"/>
    </location>
    <ligand>
        <name>Mg(2+)</name>
        <dbReference type="ChEBI" id="CHEBI:18420"/>
        <label>1</label>
        <note>catalytic</note>
    </ligand>
</feature>
<evidence type="ECO:0000313" key="9">
    <source>
        <dbReference type="EMBL" id="PIS42614.1"/>
    </source>
</evidence>
<dbReference type="EMBL" id="PEXU01000031">
    <property type="protein sequence ID" value="PIS42614.1"/>
    <property type="molecule type" value="Genomic_DNA"/>
</dbReference>
<organism evidence="9 10">
    <name type="scientific">Candidatus Kerfeldbacteria bacterium CG08_land_8_20_14_0_20_40_16</name>
    <dbReference type="NCBI Taxonomy" id="2014244"/>
    <lineage>
        <taxon>Bacteria</taxon>
        <taxon>Candidatus Kerfeldiibacteriota</taxon>
    </lineage>
</organism>
<feature type="binding site" evidence="7">
    <location>
        <position position="207"/>
    </location>
    <ligand>
        <name>Mg(2+)</name>
        <dbReference type="ChEBI" id="CHEBI:18420"/>
        <label>1</label>
        <note>catalytic</note>
    </ligand>
</feature>
<comment type="similarity">
    <text evidence="3 8">Belongs to the inositol monophosphatase superfamily.</text>
</comment>
<dbReference type="SUPFAM" id="SSF56655">
    <property type="entry name" value="Carbohydrate phosphatase"/>
    <property type="match status" value="1"/>
</dbReference>
<dbReference type="GO" id="GO:0046872">
    <property type="term" value="F:metal ion binding"/>
    <property type="evidence" value="ECO:0007669"/>
    <property type="project" value="UniProtKB-KW"/>
</dbReference>
<dbReference type="InterPro" id="IPR033942">
    <property type="entry name" value="IMPase"/>
</dbReference>
<feature type="binding site" evidence="7">
    <location>
        <position position="64"/>
    </location>
    <ligand>
        <name>Mg(2+)</name>
        <dbReference type="ChEBI" id="CHEBI:18420"/>
        <label>1</label>
        <note>catalytic</note>
    </ligand>
</feature>
<dbReference type="InterPro" id="IPR000760">
    <property type="entry name" value="Inositol_monophosphatase-like"/>
</dbReference>
<dbReference type="Proteomes" id="UP000231542">
    <property type="component" value="Unassembled WGS sequence"/>
</dbReference>
<comment type="catalytic activity">
    <reaction evidence="1 8">
        <text>a myo-inositol phosphate + H2O = myo-inositol + phosphate</text>
        <dbReference type="Rhea" id="RHEA:24056"/>
        <dbReference type="ChEBI" id="CHEBI:15377"/>
        <dbReference type="ChEBI" id="CHEBI:17268"/>
        <dbReference type="ChEBI" id="CHEBI:43474"/>
        <dbReference type="ChEBI" id="CHEBI:84139"/>
        <dbReference type="EC" id="3.1.3.25"/>
    </reaction>
</comment>
<keyword evidence="6 7" id="KW-0460">Magnesium</keyword>
<dbReference type="EC" id="3.1.3.25" evidence="8"/>
<dbReference type="GO" id="GO:0046854">
    <property type="term" value="P:phosphatidylinositol phosphate biosynthetic process"/>
    <property type="evidence" value="ECO:0007669"/>
    <property type="project" value="InterPro"/>
</dbReference>
<evidence type="ECO:0000256" key="4">
    <source>
        <dbReference type="ARBA" id="ARBA00022723"/>
    </source>
</evidence>
<name>A0A2H0YVU0_9BACT</name>
<comment type="cofactor">
    <cofactor evidence="2 7 8">
        <name>Mg(2+)</name>
        <dbReference type="ChEBI" id="CHEBI:18420"/>
    </cofactor>
</comment>
<dbReference type="CDD" id="cd01639">
    <property type="entry name" value="IMPase"/>
    <property type="match status" value="1"/>
</dbReference>
<dbReference type="InterPro" id="IPR020583">
    <property type="entry name" value="Inositol_monoP_metal-BS"/>
</dbReference>
<protein>
    <recommendedName>
        <fullName evidence="8">Inositol-1-monophosphatase</fullName>
        <ecNumber evidence="8">3.1.3.25</ecNumber>
    </recommendedName>
</protein>
<feature type="binding site" evidence="7">
    <location>
        <position position="82"/>
    </location>
    <ligand>
        <name>Mg(2+)</name>
        <dbReference type="ChEBI" id="CHEBI:18420"/>
        <label>1</label>
        <note>catalytic</note>
    </ligand>
</feature>
<feature type="binding site" evidence="7">
    <location>
        <position position="80"/>
    </location>
    <ligand>
        <name>Mg(2+)</name>
        <dbReference type="ChEBI" id="CHEBI:18420"/>
        <label>1</label>
        <note>catalytic</note>
    </ligand>
</feature>
<dbReference type="PRINTS" id="PR00377">
    <property type="entry name" value="IMPHPHTASES"/>
</dbReference>
<evidence type="ECO:0000256" key="2">
    <source>
        <dbReference type="ARBA" id="ARBA00001946"/>
    </source>
</evidence>
<dbReference type="Gene3D" id="3.40.190.80">
    <property type="match status" value="1"/>
</dbReference>
<gene>
    <name evidence="9" type="ORF">COT24_02595</name>
</gene>
<evidence type="ECO:0000256" key="3">
    <source>
        <dbReference type="ARBA" id="ARBA00009759"/>
    </source>
</evidence>
<dbReference type="GO" id="GO:0006020">
    <property type="term" value="P:inositol metabolic process"/>
    <property type="evidence" value="ECO:0007669"/>
    <property type="project" value="TreeGrafter"/>
</dbReference>
<dbReference type="PROSITE" id="PS00629">
    <property type="entry name" value="IMP_1"/>
    <property type="match status" value="1"/>
</dbReference>
<evidence type="ECO:0000256" key="1">
    <source>
        <dbReference type="ARBA" id="ARBA00001033"/>
    </source>
</evidence>
<evidence type="ECO:0000256" key="8">
    <source>
        <dbReference type="RuleBase" id="RU364068"/>
    </source>
</evidence>
<dbReference type="InterPro" id="IPR020550">
    <property type="entry name" value="Inositol_monophosphatase_CS"/>
</dbReference>
<dbReference type="PROSITE" id="PS00630">
    <property type="entry name" value="IMP_2"/>
    <property type="match status" value="1"/>
</dbReference>
<dbReference type="Pfam" id="PF00459">
    <property type="entry name" value="Inositol_P"/>
    <property type="match status" value="1"/>
</dbReference>
<dbReference type="PANTHER" id="PTHR20854">
    <property type="entry name" value="INOSITOL MONOPHOSPHATASE"/>
    <property type="match status" value="1"/>
</dbReference>
<dbReference type="PANTHER" id="PTHR20854:SF4">
    <property type="entry name" value="INOSITOL-1-MONOPHOSPHATASE-RELATED"/>
    <property type="match status" value="1"/>
</dbReference>
<reference evidence="9 10" key="1">
    <citation type="submission" date="2017-09" db="EMBL/GenBank/DDBJ databases">
        <title>Depth-based differentiation of microbial function through sediment-hosted aquifers and enrichment of novel symbionts in the deep terrestrial subsurface.</title>
        <authorList>
            <person name="Probst A.J."/>
            <person name="Ladd B."/>
            <person name="Jarett J.K."/>
            <person name="Geller-Mcgrath D.E."/>
            <person name="Sieber C.M."/>
            <person name="Emerson J.B."/>
            <person name="Anantharaman K."/>
            <person name="Thomas B.C."/>
            <person name="Malmstrom R."/>
            <person name="Stieglmeier M."/>
            <person name="Klingl A."/>
            <person name="Woyke T."/>
            <person name="Ryan C.M."/>
            <person name="Banfield J.F."/>
        </authorList>
    </citation>
    <scope>NUCLEOTIDE SEQUENCE [LARGE SCALE GENOMIC DNA]</scope>
    <source>
        <strain evidence="9">CG08_land_8_20_14_0_20_40_16</strain>
    </source>
</reference>
<keyword evidence="4 7" id="KW-0479">Metal-binding</keyword>
<dbReference type="Gene3D" id="3.30.540.10">
    <property type="entry name" value="Fructose-1,6-Bisphosphatase, subunit A, domain 1"/>
    <property type="match status" value="1"/>
</dbReference>
<evidence type="ECO:0000256" key="6">
    <source>
        <dbReference type="ARBA" id="ARBA00022842"/>
    </source>
</evidence>
<evidence type="ECO:0000256" key="7">
    <source>
        <dbReference type="PIRSR" id="PIRSR600760-2"/>
    </source>
</evidence>
<keyword evidence="5 8" id="KW-0378">Hydrolase</keyword>
<dbReference type="GO" id="GO:0007165">
    <property type="term" value="P:signal transduction"/>
    <property type="evidence" value="ECO:0007669"/>
    <property type="project" value="TreeGrafter"/>
</dbReference>
<dbReference type="AlphaFoldDB" id="A0A2H0YVU0"/>
<comment type="caution">
    <text evidence="9">The sequence shown here is derived from an EMBL/GenBank/DDBJ whole genome shotgun (WGS) entry which is preliminary data.</text>
</comment>